<comment type="caution">
    <text evidence="7">The sequence shown here is derived from an EMBL/GenBank/DDBJ whole genome shotgun (WGS) entry which is preliminary data.</text>
</comment>
<evidence type="ECO:0000256" key="2">
    <source>
        <dbReference type="ARBA" id="ARBA00022737"/>
    </source>
</evidence>
<proteinExistence type="predicted"/>
<dbReference type="Gene3D" id="1.25.40.1040">
    <property type="match status" value="1"/>
</dbReference>
<evidence type="ECO:0000256" key="3">
    <source>
        <dbReference type="ARBA" id="ARBA00023242"/>
    </source>
</evidence>
<evidence type="ECO:0000256" key="1">
    <source>
        <dbReference type="ARBA" id="ARBA00004123"/>
    </source>
</evidence>
<protein>
    <recommendedName>
        <fullName evidence="5">Suppressor of forked domain-containing protein</fullName>
    </recommendedName>
</protein>
<dbReference type="Pfam" id="PF05843">
    <property type="entry name" value="Suf"/>
    <property type="match status" value="1"/>
</dbReference>
<evidence type="ECO:0000313" key="6">
    <source>
        <dbReference type="EMBL" id="KAJ7700980.1"/>
    </source>
</evidence>
<dbReference type="InterPro" id="IPR008847">
    <property type="entry name" value="Suf"/>
</dbReference>
<keyword evidence="8" id="KW-1185">Reference proteome</keyword>
<dbReference type="Proteomes" id="UP001215598">
    <property type="component" value="Unassembled WGS sequence"/>
</dbReference>
<keyword evidence="3" id="KW-0539">Nucleus</keyword>
<dbReference type="EMBL" id="JARKIB010000463">
    <property type="protein sequence ID" value="KAJ7705878.1"/>
    <property type="molecule type" value="Genomic_DNA"/>
</dbReference>
<dbReference type="AlphaFoldDB" id="A0AAD7GV18"/>
<gene>
    <name evidence="6" type="ORF">B0H16DRAFT_1483710</name>
    <name evidence="7" type="ORF">B0H16DRAFT_1826348</name>
</gene>
<reference evidence="7" key="1">
    <citation type="submission" date="2023-03" db="EMBL/GenBank/DDBJ databases">
        <title>Massive genome expansion in bonnet fungi (Mycena s.s.) driven by repeated elements and novel gene families across ecological guilds.</title>
        <authorList>
            <consortium name="Lawrence Berkeley National Laboratory"/>
            <person name="Harder C.B."/>
            <person name="Miyauchi S."/>
            <person name="Viragh M."/>
            <person name="Kuo A."/>
            <person name="Thoen E."/>
            <person name="Andreopoulos B."/>
            <person name="Lu D."/>
            <person name="Skrede I."/>
            <person name="Drula E."/>
            <person name="Henrissat B."/>
            <person name="Morin E."/>
            <person name="Kohler A."/>
            <person name="Barry K."/>
            <person name="LaButti K."/>
            <person name="Morin E."/>
            <person name="Salamov A."/>
            <person name="Lipzen A."/>
            <person name="Mereny Z."/>
            <person name="Hegedus B."/>
            <person name="Baldrian P."/>
            <person name="Stursova M."/>
            <person name="Weitz H."/>
            <person name="Taylor A."/>
            <person name="Grigoriev I.V."/>
            <person name="Nagy L.G."/>
            <person name="Martin F."/>
            <person name="Kauserud H."/>
        </authorList>
    </citation>
    <scope>NUCLEOTIDE SEQUENCE</scope>
    <source>
        <strain evidence="7">CBHHK182m</strain>
    </source>
</reference>
<dbReference type="GO" id="GO:0005634">
    <property type="term" value="C:nucleus"/>
    <property type="evidence" value="ECO:0007669"/>
    <property type="project" value="UniProtKB-SubCell"/>
</dbReference>
<dbReference type="GO" id="GO:0006396">
    <property type="term" value="P:RNA processing"/>
    <property type="evidence" value="ECO:0007669"/>
    <property type="project" value="InterPro"/>
</dbReference>
<comment type="subcellular location">
    <subcellularLocation>
        <location evidence="1">Nucleus</location>
    </subcellularLocation>
</comment>
<feature type="region of interest" description="Disordered" evidence="4">
    <location>
        <begin position="134"/>
        <end position="163"/>
    </location>
</feature>
<feature type="compositionally biased region" description="Low complexity" evidence="4">
    <location>
        <begin position="136"/>
        <end position="145"/>
    </location>
</feature>
<feature type="domain" description="Suppressor of forked" evidence="5">
    <location>
        <begin position="87"/>
        <end position="214"/>
    </location>
</feature>
<dbReference type="EMBL" id="JARKIB010000544">
    <property type="protein sequence ID" value="KAJ7700980.1"/>
    <property type="molecule type" value="Genomic_DNA"/>
</dbReference>
<evidence type="ECO:0000256" key="4">
    <source>
        <dbReference type="SAM" id="MobiDB-lite"/>
    </source>
</evidence>
<organism evidence="7 8">
    <name type="scientific">Mycena metata</name>
    <dbReference type="NCBI Taxonomy" id="1033252"/>
    <lineage>
        <taxon>Eukaryota</taxon>
        <taxon>Fungi</taxon>
        <taxon>Dikarya</taxon>
        <taxon>Basidiomycota</taxon>
        <taxon>Agaricomycotina</taxon>
        <taxon>Agaricomycetes</taxon>
        <taxon>Agaricomycetidae</taxon>
        <taxon>Agaricales</taxon>
        <taxon>Marasmiineae</taxon>
        <taxon>Mycenaceae</taxon>
        <taxon>Mycena</taxon>
    </lineage>
</organism>
<sequence>MGKSVSLLDTGKCTSSGKKATLAIEEKDNALLISHIQMVHGILLDHVRSKDEGLSILKAGLNANPDRHVFHLSWITGPSDAPSIHRFALTYTYAELLAKSQLKKDHRDCIKIHSVYEHFFSVLRVELARLTAPVSEPTADPEAAPANPPTEEELAEHKKNQEELPELKKQYSNTWINYMRRAQGHKACHDVFGKARKDEYIGWEMYEAALYMLSVIQGSAITKKPVAVHGDQRRLRNFAGKSANDHRTSKMHLDPLQIHPAVLLPVVKMIYLQWLLYTLAMVISAKSIPIIQVNTIYDGANKDQTYLTELVFPIFHKQERMILSTPANPPARMKS</sequence>
<keyword evidence="2" id="KW-0677">Repeat</keyword>
<name>A0AAD7GV18_9AGAR</name>
<evidence type="ECO:0000259" key="5">
    <source>
        <dbReference type="Pfam" id="PF05843"/>
    </source>
</evidence>
<evidence type="ECO:0000313" key="8">
    <source>
        <dbReference type="Proteomes" id="UP001215598"/>
    </source>
</evidence>
<evidence type="ECO:0000313" key="7">
    <source>
        <dbReference type="EMBL" id="KAJ7705878.1"/>
    </source>
</evidence>
<accession>A0AAD7GV18</accession>